<organism evidence="2 3">
    <name type="scientific">Cyclobacterium qasimii</name>
    <dbReference type="NCBI Taxonomy" id="1350429"/>
    <lineage>
        <taxon>Bacteria</taxon>
        <taxon>Pseudomonadati</taxon>
        <taxon>Bacteroidota</taxon>
        <taxon>Cytophagia</taxon>
        <taxon>Cytophagales</taxon>
        <taxon>Cyclobacteriaceae</taxon>
        <taxon>Cyclobacterium</taxon>
    </lineage>
</organism>
<feature type="domain" description="Dienelactone hydrolase" evidence="1">
    <location>
        <begin position="519"/>
        <end position="650"/>
    </location>
</feature>
<gene>
    <name evidence="2" type="ORF">CQA01_14790</name>
</gene>
<evidence type="ECO:0000259" key="1">
    <source>
        <dbReference type="Pfam" id="PF01738"/>
    </source>
</evidence>
<dbReference type="Pfam" id="PF01738">
    <property type="entry name" value="DLH"/>
    <property type="match status" value="1"/>
</dbReference>
<dbReference type="EMBL" id="BJYV01000004">
    <property type="protein sequence ID" value="GEO20945.1"/>
    <property type="molecule type" value="Genomic_DNA"/>
</dbReference>
<dbReference type="Gene3D" id="3.40.50.1820">
    <property type="entry name" value="alpha/beta hydrolase"/>
    <property type="match status" value="1"/>
</dbReference>
<reference evidence="2 3" key="1">
    <citation type="submission" date="2019-07" db="EMBL/GenBank/DDBJ databases">
        <title>Whole genome shotgun sequence of Cyclobacterium qasimii NBRC 106168.</title>
        <authorList>
            <person name="Hosoyama A."/>
            <person name="Uohara A."/>
            <person name="Ohji S."/>
            <person name="Ichikawa N."/>
        </authorList>
    </citation>
    <scope>NUCLEOTIDE SEQUENCE [LARGE SCALE GENOMIC DNA]</scope>
    <source>
        <strain evidence="2 3">NBRC 106168</strain>
    </source>
</reference>
<accession>A0A512C9S8</accession>
<comment type="caution">
    <text evidence="2">The sequence shown here is derived from an EMBL/GenBank/DDBJ whole genome shotgun (WGS) entry which is preliminary data.</text>
</comment>
<dbReference type="AlphaFoldDB" id="A0A512C9S8"/>
<proteinExistence type="predicted"/>
<dbReference type="SUPFAM" id="SSF53474">
    <property type="entry name" value="alpha/beta-Hydrolases"/>
    <property type="match status" value="1"/>
</dbReference>
<evidence type="ECO:0000313" key="2">
    <source>
        <dbReference type="EMBL" id="GEO20945.1"/>
    </source>
</evidence>
<dbReference type="Proteomes" id="UP000321301">
    <property type="component" value="Unassembled WGS sequence"/>
</dbReference>
<dbReference type="PANTHER" id="PTHR22946">
    <property type="entry name" value="DIENELACTONE HYDROLASE DOMAIN-CONTAINING PROTEIN-RELATED"/>
    <property type="match status" value="1"/>
</dbReference>
<dbReference type="InterPro" id="IPR050261">
    <property type="entry name" value="FrsA_esterase"/>
</dbReference>
<keyword evidence="3" id="KW-1185">Reference proteome</keyword>
<dbReference type="InterPro" id="IPR029058">
    <property type="entry name" value="AB_hydrolase_fold"/>
</dbReference>
<dbReference type="InterPro" id="IPR002925">
    <property type="entry name" value="Dienelactn_hydro"/>
</dbReference>
<name>A0A512C9S8_9BACT</name>
<sequence length="783" mass="86421">MIPVAGFGQESGLTLAVFDIDATPPIGSLLAYDPLEQTDDLGLRAKGVVISGSGLPIVICAIDWIGIANESQDAFKESLAKAASTIPSRVAVHTLHQHDAPISDWGAEKILKDAGLDPKGYESSYDKVLLQNLEEAIKEGLKDAKPITHIGTGKGIVEKVASNRRILGDDGHVAYTRTSSTKDKKIRDFPEGLIDPEVSLVSFWNEEEPVAVFSYYAVHPQSYYLTKIANPDFPGIARYMRQLAVPEAMHVHFNGAGANVTAGKYNDGAKINRKILAERLAAGMEKAWENTVKTKITKEDVYWQQEPILLTPKESIPEIAKEMHTQNARWLTNNVQKLAWYNRQALGKKIDISCLAIGDVRMLHLPGELFIEYQLAAKAERKDLFVTMAAYGDYGPFYIGPASAYSEGGYEVGTSPVTAEAEPIIMGAIKKMLHRDISKNNLDSPLVLEAESENPLRTLEQWEEKKASWKNNMASIMGTLPSRAHLKSPEVNYLDSTVEANYTKHHISFASDKRNEVTAFLYIPHSIKVKAPAMLVLHSTGDLGKKIVDGQGPLENRALASELAERGYVVIAPDYPSFGEQKDHDFATDGFASGTILAVWNHMRSVDVLTNMSEVDPERIGVIGHSLGGHNSLFVAAHDTRLKAVVTSCGWTPFDYYDIGEAGIKNYGGRLGPWAQDRYMPAIKKLLPEAQLPFDFTHIIASIAPRPVFTNAPLNDSNFSVKGVKKGIAEIQPVYNWLGYPDNLIVKYPNADHDFPPNTRKEAYSFLDNVFGFTPVKKLDFEK</sequence>
<evidence type="ECO:0000313" key="3">
    <source>
        <dbReference type="Proteomes" id="UP000321301"/>
    </source>
</evidence>
<protein>
    <recommendedName>
        <fullName evidence="1">Dienelactone hydrolase domain-containing protein</fullName>
    </recommendedName>
</protein>
<dbReference type="GO" id="GO:0016787">
    <property type="term" value="F:hydrolase activity"/>
    <property type="evidence" value="ECO:0007669"/>
    <property type="project" value="InterPro"/>
</dbReference>